<organism evidence="2 3">
    <name type="scientific">Ranatra chinensis</name>
    <dbReference type="NCBI Taxonomy" id="642074"/>
    <lineage>
        <taxon>Eukaryota</taxon>
        <taxon>Metazoa</taxon>
        <taxon>Ecdysozoa</taxon>
        <taxon>Arthropoda</taxon>
        <taxon>Hexapoda</taxon>
        <taxon>Insecta</taxon>
        <taxon>Pterygota</taxon>
        <taxon>Neoptera</taxon>
        <taxon>Paraneoptera</taxon>
        <taxon>Hemiptera</taxon>
        <taxon>Heteroptera</taxon>
        <taxon>Panheteroptera</taxon>
        <taxon>Nepomorpha</taxon>
        <taxon>Nepidae</taxon>
        <taxon>Ranatrinae</taxon>
        <taxon>Ranatra</taxon>
    </lineage>
</organism>
<gene>
    <name evidence="2" type="ORF">AAG570_004641</name>
</gene>
<proteinExistence type="predicted"/>
<evidence type="ECO:0000259" key="1">
    <source>
        <dbReference type="PROSITE" id="PS51233"/>
    </source>
</evidence>
<dbReference type="SMART" id="SM00216">
    <property type="entry name" value="VWD"/>
    <property type="match status" value="1"/>
</dbReference>
<dbReference type="AlphaFoldDB" id="A0ABD0Y2V7"/>
<comment type="caution">
    <text evidence="2">The sequence shown here is derived from an EMBL/GenBank/DDBJ whole genome shotgun (WGS) entry which is preliminary data.</text>
</comment>
<dbReference type="PROSITE" id="PS51233">
    <property type="entry name" value="VWFD"/>
    <property type="match status" value="1"/>
</dbReference>
<dbReference type="InterPro" id="IPR001846">
    <property type="entry name" value="VWF_type-D"/>
</dbReference>
<feature type="domain" description="VWFD" evidence="1">
    <location>
        <begin position="342"/>
        <end position="511"/>
    </location>
</feature>
<sequence>MFYQNKKQETTEFATLFGESLRLIIEQFVLVIEELSHFWASVDIMITDTIEKVNVIVQDVAPRLRTSITNIMQVLRDLYTEWSHFASQLVNLGLKELKRIEDELKIIIDSYAEYFRGKPSGLQRMHTFHVCNLLVEFYSELVPVVTTDLTFDLGKGVLNLVAVAEKELTNIIHNLIDFFNDLPVMEFINQRISELAGFESPEEVLWTITQVLEQLKSMAPSDGVAHLIEVLSGYVEKIMKKEEFDLDEAAENIFKALVAAIESLAKFLEENGISNDIDVWDTMQSYVKSSPTSALMAPKGSLRLSILEWLISADLPEVEDLIATYFPFNILKPFSYFPPYAAMGTILGNGDVITFDGVHLSLGHTGERAYILAKDITDGNFTLVAGFGANGKLNSVELSDGKDNIEIRHEKTALVNGKESEYLVSQGSMNAWRTPSECGIFSRAGVLVKCDSDFRWCLVTIDGFYHNRLRGILGNPNYEPFDDTATSLAKIAGNTGEFAKSWRLTEGEETPHPAHEHERQQLCTDFFSGEDSNFAFDHSCTRRGCTRELYCDYPESIKAEDGVQGAKHVLPGQEAGDDGNMVCFYSEPVGPWRAACDHALHKAKDEEQKRVAACGVAAAYAHACRSRGNPLSLLPDECVVCKVGDKRLKKEETQVVTLPGKSADVLFVVELDKEVEGLYQNLLGPLVNSLQSDFKEQGINDVHFGLAGYGGVAKEYTVYYTTGGKIKFNGKSEAIKFTPHGPMPNVTLIDKLKVLWNMINEEIGNTDRLRAYNDVMLEYNFRPEAVKVIVGLNAHPCETGEDLISLATLRTLLGFGLYKAMGVHINYIYPFKVAIDDDKSKTVVGFNQDRVFTLENSHSRPIAGLPNKVDDLEYDTDVCVFFNKLDVQSQKGGKLHVPISVVSWSNMRSPTVAQVEDGVQGPKHINGNVLAGGNFKTTSDKPKFISIASQMIVHSATKDLTTVECTCQTSLDLLRSRPICTVDDVAERKPKKAAFTKGLRDIQSQKDGKLDVPISISCFLFWWNMFRRFDAVFSLSDCG</sequence>
<dbReference type="Pfam" id="PF00094">
    <property type="entry name" value="VWD"/>
    <property type="match status" value="1"/>
</dbReference>
<evidence type="ECO:0000313" key="2">
    <source>
        <dbReference type="EMBL" id="KAL1117315.1"/>
    </source>
</evidence>
<dbReference type="PANTHER" id="PTHR37860">
    <property type="entry name" value="AGAP008810-PA"/>
    <property type="match status" value="1"/>
</dbReference>
<evidence type="ECO:0000313" key="3">
    <source>
        <dbReference type="Proteomes" id="UP001558652"/>
    </source>
</evidence>
<accession>A0ABD0Y2V7</accession>
<keyword evidence="3" id="KW-1185">Reference proteome</keyword>
<name>A0ABD0Y2V7_9HEMI</name>
<dbReference type="EMBL" id="JBFDAA010000016">
    <property type="protein sequence ID" value="KAL1117315.1"/>
    <property type="molecule type" value="Genomic_DNA"/>
</dbReference>
<protein>
    <recommendedName>
        <fullName evidence="1">VWFD domain-containing protein</fullName>
    </recommendedName>
</protein>
<dbReference type="Proteomes" id="UP001558652">
    <property type="component" value="Unassembled WGS sequence"/>
</dbReference>
<dbReference type="PANTHER" id="PTHR37860:SF1">
    <property type="match status" value="1"/>
</dbReference>
<reference evidence="2 3" key="1">
    <citation type="submission" date="2024-07" db="EMBL/GenBank/DDBJ databases">
        <title>Chromosome-level genome assembly of the water stick insect Ranatra chinensis (Heteroptera: Nepidae).</title>
        <authorList>
            <person name="Liu X."/>
        </authorList>
    </citation>
    <scope>NUCLEOTIDE SEQUENCE [LARGE SCALE GENOMIC DNA]</scope>
    <source>
        <strain evidence="2">Cailab_2021Rc</strain>
        <tissue evidence="2">Muscle</tissue>
    </source>
</reference>